<proteinExistence type="predicted"/>
<organism evidence="5 6">
    <name type="scientific">Kribbella qitaiheensis</name>
    <dbReference type="NCBI Taxonomy" id="1544730"/>
    <lineage>
        <taxon>Bacteria</taxon>
        <taxon>Bacillati</taxon>
        <taxon>Actinomycetota</taxon>
        <taxon>Actinomycetes</taxon>
        <taxon>Propionibacteriales</taxon>
        <taxon>Kribbellaceae</taxon>
        <taxon>Kribbella</taxon>
    </lineage>
</organism>
<gene>
    <name evidence="5" type="ORF">F1D05_34145</name>
</gene>
<dbReference type="Pfam" id="PF08402">
    <property type="entry name" value="TOBE_2"/>
    <property type="match status" value="1"/>
</dbReference>
<evidence type="ECO:0000313" key="6">
    <source>
        <dbReference type="Proteomes" id="UP000515563"/>
    </source>
</evidence>
<keyword evidence="1" id="KW-0813">Transport</keyword>
<keyword evidence="3 5" id="KW-0067">ATP-binding</keyword>
<dbReference type="SUPFAM" id="SSF50331">
    <property type="entry name" value="MOP-like"/>
    <property type="match status" value="1"/>
</dbReference>
<dbReference type="SUPFAM" id="SSF52540">
    <property type="entry name" value="P-loop containing nucleoside triphosphate hydrolases"/>
    <property type="match status" value="1"/>
</dbReference>
<dbReference type="PANTHER" id="PTHR42781">
    <property type="entry name" value="SPERMIDINE/PUTRESCINE IMPORT ATP-BINDING PROTEIN POTA"/>
    <property type="match status" value="1"/>
</dbReference>
<dbReference type="Gene3D" id="2.40.50.100">
    <property type="match status" value="1"/>
</dbReference>
<evidence type="ECO:0000259" key="4">
    <source>
        <dbReference type="PROSITE" id="PS50893"/>
    </source>
</evidence>
<dbReference type="PANTHER" id="PTHR42781:SF4">
    <property type="entry name" value="SPERMIDINE_PUTRESCINE IMPORT ATP-BINDING PROTEIN POTA"/>
    <property type="match status" value="1"/>
</dbReference>
<dbReference type="InterPro" id="IPR050093">
    <property type="entry name" value="ABC_SmlMolc_Importer"/>
</dbReference>
<evidence type="ECO:0000313" key="5">
    <source>
        <dbReference type="EMBL" id="QNE22039.1"/>
    </source>
</evidence>
<dbReference type="InterPro" id="IPR012340">
    <property type="entry name" value="NA-bd_OB-fold"/>
</dbReference>
<dbReference type="KEGG" id="kqi:F1D05_34145"/>
<evidence type="ECO:0000256" key="3">
    <source>
        <dbReference type="ARBA" id="ARBA00022840"/>
    </source>
</evidence>
<dbReference type="FunFam" id="3.40.50.300:FF:000042">
    <property type="entry name" value="Maltose/maltodextrin ABC transporter, ATP-binding protein"/>
    <property type="match status" value="1"/>
</dbReference>
<sequence length="378" mass="41010">MSGFNELRLTGVGRRFGTADALADLDLTIRRGEFIALLGPSGCGKSTALNCLAGLLPLTAGSIWQDDQRIDTLPPEKRGFGMVFQNYALFPHLTVRDNIAFGLRMRRLPKDEVRRRTEAAIEMVRLADHASKLPGQLSGGQQQRVAIARATVLEPSLVLMDEPLSNLDAKLRLEMRTEIRRLHQSLGLTTVYVTHDQEEALSMADRLVVMRLGRVQQIGTPEEVHTKPATWHVADFMGYRNLLPLTVSRVDGDAVVVPLGGTTVEGVAQRPASATSGGEILSVGDEAIAAVRPEDVRLGNDDVTGLRGRVEVVEYQGRELAAEVTLPDGVRLHTRTDRKVEPGEHVSITITPGRLLVYPSDGSADLPATELATAGLAV</sequence>
<dbReference type="GO" id="GO:0005524">
    <property type="term" value="F:ATP binding"/>
    <property type="evidence" value="ECO:0007669"/>
    <property type="project" value="UniProtKB-KW"/>
</dbReference>
<protein>
    <submittedName>
        <fullName evidence="5">ABC transporter ATP-binding protein</fullName>
    </submittedName>
</protein>
<accession>A0A7G6X724</accession>
<dbReference type="InterPro" id="IPR017871">
    <property type="entry name" value="ABC_transporter-like_CS"/>
</dbReference>
<dbReference type="RefSeq" id="WP_185444447.1">
    <property type="nucleotide sequence ID" value="NZ_CP043661.1"/>
</dbReference>
<dbReference type="InterPro" id="IPR008995">
    <property type="entry name" value="Mo/tungstate-bd_C_term_dom"/>
</dbReference>
<dbReference type="Pfam" id="PF00005">
    <property type="entry name" value="ABC_tran"/>
    <property type="match status" value="1"/>
</dbReference>
<dbReference type="Gene3D" id="2.40.50.140">
    <property type="entry name" value="Nucleic acid-binding proteins"/>
    <property type="match status" value="1"/>
</dbReference>
<dbReference type="InterPro" id="IPR027417">
    <property type="entry name" value="P-loop_NTPase"/>
</dbReference>
<keyword evidence="2" id="KW-0547">Nucleotide-binding</keyword>
<dbReference type="Proteomes" id="UP000515563">
    <property type="component" value="Chromosome"/>
</dbReference>
<name>A0A7G6X724_9ACTN</name>
<dbReference type="GO" id="GO:0016887">
    <property type="term" value="F:ATP hydrolysis activity"/>
    <property type="evidence" value="ECO:0007669"/>
    <property type="project" value="InterPro"/>
</dbReference>
<dbReference type="EMBL" id="CP043661">
    <property type="protein sequence ID" value="QNE22039.1"/>
    <property type="molecule type" value="Genomic_DNA"/>
</dbReference>
<reference evidence="6" key="1">
    <citation type="submission" date="2019-09" db="EMBL/GenBank/DDBJ databases">
        <title>Antimicrobial potential of Antarctic Bacteria.</title>
        <authorList>
            <person name="Benaud N."/>
            <person name="Edwards R.J."/>
            <person name="Ferrari B.C."/>
        </authorList>
    </citation>
    <scope>NUCLEOTIDE SEQUENCE [LARGE SCALE GENOMIC DNA]</scope>
    <source>
        <strain evidence="6">SPB151</strain>
    </source>
</reference>
<reference evidence="5 6" key="2">
    <citation type="journal article" date="2020" name="Microbiol. Resour. Announc.">
        <title>Antarctic desert soil bacteria exhibit high novel natural product potential, evaluated through long-read genome sequencing and comparative genomics.</title>
        <authorList>
            <person name="Benaud N."/>
            <person name="Edwards R.J."/>
            <person name="Amos T.G."/>
            <person name="D'Agostino P.M."/>
            <person name="Gutierrez-Chavez C."/>
            <person name="Montgomery K."/>
            <person name="Nicetic I."/>
            <person name="Ferrari B.C."/>
        </authorList>
    </citation>
    <scope>NUCLEOTIDE SEQUENCE [LARGE SCALE GENOMIC DNA]</scope>
    <source>
        <strain evidence="5 6">SPB151</strain>
    </source>
</reference>
<dbReference type="Gene3D" id="3.40.50.300">
    <property type="entry name" value="P-loop containing nucleotide triphosphate hydrolases"/>
    <property type="match status" value="1"/>
</dbReference>
<dbReference type="SMART" id="SM00382">
    <property type="entry name" value="AAA"/>
    <property type="match status" value="1"/>
</dbReference>
<dbReference type="PROSITE" id="PS50893">
    <property type="entry name" value="ABC_TRANSPORTER_2"/>
    <property type="match status" value="1"/>
</dbReference>
<dbReference type="InterPro" id="IPR003439">
    <property type="entry name" value="ABC_transporter-like_ATP-bd"/>
</dbReference>
<keyword evidence="6" id="KW-1185">Reference proteome</keyword>
<evidence type="ECO:0000256" key="2">
    <source>
        <dbReference type="ARBA" id="ARBA00022741"/>
    </source>
</evidence>
<dbReference type="AlphaFoldDB" id="A0A7G6X724"/>
<dbReference type="GO" id="GO:0140359">
    <property type="term" value="F:ABC-type transporter activity"/>
    <property type="evidence" value="ECO:0007669"/>
    <property type="project" value="UniProtKB-ARBA"/>
</dbReference>
<dbReference type="InterPro" id="IPR003593">
    <property type="entry name" value="AAA+_ATPase"/>
</dbReference>
<dbReference type="PROSITE" id="PS00211">
    <property type="entry name" value="ABC_TRANSPORTER_1"/>
    <property type="match status" value="1"/>
</dbReference>
<evidence type="ECO:0000256" key="1">
    <source>
        <dbReference type="ARBA" id="ARBA00022448"/>
    </source>
</evidence>
<dbReference type="InterPro" id="IPR013611">
    <property type="entry name" value="Transp-assoc_OB_typ2"/>
</dbReference>
<dbReference type="GO" id="GO:0043190">
    <property type="term" value="C:ATP-binding cassette (ABC) transporter complex"/>
    <property type="evidence" value="ECO:0007669"/>
    <property type="project" value="InterPro"/>
</dbReference>
<feature type="domain" description="ABC transporter" evidence="4">
    <location>
        <begin position="7"/>
        <end position="237"/>
    </location>
</feature>